<accession>A0AAE9A9X9</accession>
<feature type="region of interest" description="Disordered" evidence="1">
    <location>
        <begin position="1"/>
        <end position="131"/>
    </location>
</feature>
<name>A0AAE9A9X9_CAEBR</name>
<feature type="compositionally biased region" description="Basic and acidic residues" evidence="1">
    <location>
        <begin position="52"/>
        <end position="75"/>
    </location>
</feature>
<reference evidence="2 3" key="1">
    <citation type="submission" date="2022-05" db="EMBL/GenBank/DDBJ databases">
        <title>Chromosome-level reference genomes for two strains of Caenorhabditis briggsae: an improved platform for comparative genomics.</title>
        <authorList>
            <person name="Stevens L."/>
            <person name="Andersen E.C."/>
        </authorList>
    </citation>
    <scope>NUCLEOTIDE SEQUENCE [LARGE SCALE GENOMIC DNA]</scope>
    <source>
        <strain evidence="2">QX1410_ONT</strain>
        <tissue evidence="2">Whole-organism</tissue>
    </source>
</reference>
<feature type="compositionally biased region" description="Basic and acidic residues" evidence="1">
    <location>
        <begin position="1"/>
        <end position="18"/>
    </location>
</feature>
<sequence length="131" mass="14806">MKQMLKEKRYELYSEAPKRPNVSKSPTNTNAVISDDSDILVIPPDSPIVDDESPKKDLLEMVQEPEPKSEEKTRGELSTSALPKLMEDVVSPPPGLTPKADPIDLKCQKSRKEKASGQKEKQRKENRMNLY</sequence>
<proteinExistence type="predicted"/>
<protein>
    <submittedName>
        <fullName evidence="2">Uncharacterized protein</fullName>
    </submittedName>
</protein>
<evidence type="ECO:0000313" key="3">
    <source>
        <dbReference type="Proteomes" id="UP000827892"/>
    </source>
</evidence>
<dbReference type="Proteomes" id="UP000827892">
    <property type="component" value="Chromosome IV"/>
</dbReference>
<feature type="compositionally biased region" description="Polar residues" evidence="1">
    <location>
        <begin position="22"/>
        <end position="32"/>
    </location>
</feature>
<gene>
    <name evidence="2" type="ORF">L3Y34_003699</name>
</gene>
<feature type="compositionally biased region" description="Basic and acidic residues" evidence="1">
    <location>
        <begin position="113"/>
        <end position="131"/>
    </location>
</feature>
<organism evidence="2 3">
    <name type="scientific">Caenorhabditis briggsae</name>
    <dbReference type="NCBI Taxonomy" id="6238"/>
    <lineage>
        <taxon>Eukaryota</taxon>
        <taxon>Metazoa</taxon>
        <taxon>Ecdysozoa</taxon>
        <taxon>Nematoda</taxon>
        <taxon>Chromadorea</taxon>
        <taxon>Rhabditida</taxon>
        <taxon>Rhabditina</taxon>
        <taxon>Rhabditomorpha</taxon>
        <taxon>Rhabditoidea</taxon>
        <taxon>Rhabditidae</taxon>
        <taxon>Peloderinae</taxon>
        <taxon>Caenorhabditis</taxon>
    </lineage>
</organism>
<evidence type="ECO:0000313" key="2">
    <source>
        <dbReference type="EMBL" id="ULT94399.1"/>
    </source>
</evidence>
<dbReference type="EMBL" id="CP090894">
    <property type="protein sequence ID" value="ULT94399.1"/>
    <property type="molecule type" value="Genomic_DNA"/>
</dbReference>
<evidence type="ECO:0000256" key="1">
    <source>
        <dbReference type="SAM" id="MobiDB-lite"/>
    </source>
</evidence>
<dbReference type="AlphaFoldDB" id="A0AAE9A9X9"/>